<dbReference type="InterPro" id="IPR006578">
    <property type="entry name" value="MADF-dom"/>
</dbReference>
<proteinExistence type="predicted"/>
<dbReference type="AlphaFoldDB" id="A0A212FFC2"/>
<comment type="caution">
    <text evidence="1">The sequence shown here is derived from an EMBL/GenBank/DDBJ whole genome shotgun (WGS) entry which is preliminary data.</text>
</comment>
<dbReference type="PROSITE" id="PS51029">
    <property type="entry name" value="MADF"/>
    <property type="match status" value="1"/>
</dbReference>
<dbReference type="STRING" id="278856.A0A212FFC2"/>
<name>A0A212FFC2_DANPL</name>
<organism evidence="1 2">
    <name type="scientific">Danaus plexippus plexippus</name>
    <dbReference type="NCBI Taxonomy" id="278856"/>
    <lineage>
        <taxon>Eukaryota</taxon>
        <taxon>Metazoa</taxon>
        <taxon>Ecdysozoa</taxon>
        <taxon>Arthropoda</taxon>
        <taxon>Hexapoda</taxon>
        <taxon>Insecta</taxon>
        <taxon>Pterygota</taxon>
        <taxon>Neoptera</taxon>
        <taxon>Endopterygota</taxon>
        <taxon>Lepidoptera</taxon>
        <taxon>Glossata</taxon>
        <taxon>Ditrysia</taxon>
        <taxon>Papilionoidea</taxon>
        <taxon>Nymphalidae</taxon>
        <taxon>Danainae</taxon>
        <taxon>Danaini</taxon>
        <taxon>Danaina</taxon>
        <taxon>Danaus</taxon>
        <taxon>Danaus</taxon>
    </lineage>
</organism>
<evidence type="ECO:0000313" key="1">
    <source>
        <dbReference type="EMBL" id="OWR52428.1"/>
    </source>
</evidence>
<gene>
    <name evidence="1" type="ORF">KGM_213011</name>
</gene>
<dbReference type="PANTHER" id="PTHR21505:SF12">
    <property type="entry name" value="MADF DOMAIN-CONTAINING PROTEIN-RELATED"/>
    <property type="match status" value="1"/>
</dbReference>
<dbReference type="KEGG" id="dpl:KGM_213011"/>
<dbReference type="OrthoDB" id="6629625at2759"/>
<dbReference type="EMBL" id="AGBW02008835">
    <property type="protein sequence ID" value="OWR52428.1"/>
    <property type="molecule type" value="Genomic_DNA"/>
</dbReference>
<evidence type="ECO:0000313" key="2">
    <source>
        <dbReference type="Proteomes" id="UP000007151"/>
    </source>
</evidence>
<dbReference type="PANTHER" id="PTHR21505">
    <property type="entry name" value="MADF DOMAIN-CONTAINING PROTEIN-RELATED"/>
    <property type="match status" value="1"/>
</dbReference>
<dbReference type="Pfam" id="PF10545">
    <property type="entry name" value="MADF_DNA_bdg"/>
    <property type="match status" value="1"/>
</dbReference>
<protein>
    <submittedName>
        <fullName evidence="1">Uncharacterized protein</fullName>
    </submittedName>
</protein>
<dbReference type="Proteomes" id="UP000007151">
    <property type="component" value="Unassembled WGS sequence"/>
</dbReference>
<keyword evidence="2" id="KW-1185">Reference proteome</keyword>
<reference evidence="1 2" key="1">
    <citation type="journal article" date="2011" name="Cell">
        <title>The monarch butterfly genome yields insights into long-distance migration.</title>
        <authorList>
            <person name="Zhan S."/>
            <person name="Merlin C."/>
            <person name="Boore J.L."/>
            <person name="Reppert S.M."/>
        </authorList>
    </citation>
    <scope>NUCLEOTIDE SEQUENCE [LARGE SCALE GENOMIC DNA]</scope>
    <source>
        <strain evidence="1">F-2</strain>
    </source>
</reference>
<sequence length="291" mass="33383">MTDRLSESQVLRLVEVYRDYECLWNMWSDLYKNREARQIAYSEIYRRLNIPGLELKDIPKKIKNLRSSYCQELKRMEKSSRQGNTGEFLYEPRVSWFTLAESYLKPFIKRHELLAPDPSVIPAGELAAYGHCQTTVNHGSKEEMLVESLIRKEIKHEDESEEESFNEENTGKITKRSSENTRTLKYDEISSASSPSNNEHNISQVLAKIEKIAKNISKSAETFTKTTEDEFDIFGRYIAKTLRSLPKELSIAAKVAIQKSVSDIQIKAVRKDKIALESHGCSSTTETDGSK</sequence>
<accession>A0A212FFC2</accession>
<dbReference type="SMART" id="SM00595">
    <property type="entry name" value="MADF"/>
    <property type="match status" value="1"/>
</dbReference>